<gene>
    <name evidence="1" type="ORF">P0436E04.26</name>
</gene>
<reference evidence="1" key="1">
    <citation type="journal article" date="2002" name="Nature">
        <title>The genome sequence and structure of rice chromosome 1.</title>
        <authorList>
            <person name="Sasaki T."/>
            <person name="Matsumoto T."/>
            <person name="Yamamoto K."/>
            <person name="Sakata K."/>
            <person name="Baba T."/>
            <person name="Katayose Y."/>
            <person name="Wu J."/>
            <person name="Niimura Y."/>
            <person name="Cheng Z."/>
            <person name="Nagamura Y."/>
            <person name="Antonio B.A."/>
            <person name="Kanamori H."/>
            <person name="Hosokawa S."/>
            <person name="Masukawa M."/>
            <person name="Arikawa K."/>
            <person name="Chiden Y."/>
            <person name="Hayashi M."/>
            <person name="Okamoto M."/>
            <person name="Ando T."/>
            <person name="Aoki H."/>
            <person name="Arita K."/>
            <person name="Hamada M."/>
            <person name="Harada C."/>
            <person name="Hijishita S."/>
            <person name="Honda M."/>
            <person name="Ichikawa Y."/>
            <person name="Idonuma A."/>
            <person name="Iijima M."/>
            <person name="Ikeda M."/>
            <person name="Ikeno M."/>
            <person name="Itoh S."/>
            <person name="Itoh T."/>
            <person name="Itoh Y."/>
            <person name="Itoh Y."/>
            <person name="Iwabuchi A."/>
            <person name="Kamiya K."/>
            <person name="Karasawa W."/>
            <person name="Katagiri S."/>
            <person name="Kikuta A."/>
            <person name="Kobayashi N."/>
            <person name="Kono I."/>
            <person name="Machita K."/>
            <person name="Maehara T."/>
            <person name="Mizuno H."/>
            <person name="Mizubayashi T."/>
            <person name="Mukai Y."/>
            <person name="Nagasaki H."/>
            <person name="Nakashima M."/>
            <person name="Nakama Y."/>
            <person name="Nakamichi Y."/>
            <person name="Nakamura M."/>
            <person name="Namiki N."/>
            <person name="Negishi M."/>
            <person name="Ohta I."/>
            <person name="Ono N."/>
            <person name="Saji S."/>
            <person name="Sakai K."/>
            <person name="Shibata M."/>
            <person name="Shimokawa T."/>
            <person name="Shomura A."/>
            <person name="Song J."/>
            <person name="Takazaki Y."/>
            <person name="Terasawa K."/>
            <person name="Tsuji K."/>
            <person name="Waki K."/>
            <person name="Yamagata H."/>
            <person name="Yamane H."/>
            <person name="Yoshiki S."/>
            <person name="Yoshihara R."/>
            <person name="Yukawa K."/>
            <person name="Zhong H."/>
            <person name="Iwama H."/>
            <person name="Endo T."/>
            <person name="Ito H."/>
            <person name="Hahn J.H."/>
            <person name="Kim H.I."/>
            <person name="Eun M.Y."/>
            <person name="Yano M."/>
            <person name="Jiang J."/>
            <person name="Gojobori T."/>
        </authorList>
    </citation>
    <scope>NUCLEOTIDE SEQUENCE</scope>
</reference>
<sequence length="128" mass="14516">MGTPLAPIPLKLADPLPLLSIKGTLIQYMAASGGYQLLQPWAQRPRRRLRRAGRLRFVLWQMALNMWYVELAVGGSKVHAGSNSRLVWRHTPAAARAGEGKGRRRLRGGVRRRVTEVTARLARMRKRR</sequence>
<dbReference type="PANTHER" id="PTHR31300">
    <property type="entry name" value="LIPASE"/>
    <property type="match status" value="1"/>
</dbReference>
<name>Q657Z7_ORYSJ</name>
<organism evidence="1">
    <name type="scientific">Oryza sativa subsp. japonica</name>
    <name type="common">Rice</name>
    <dbReference type="NCBI Taxonomy" id="39947"/>
    <lineage>
        <taxon>Eukaryota</taxon>
        <taxon>Viridiplantae</taxon>
        <taxon>Streptophyta</taxon>
        <taxon>Embryophyta</taxon>
        <taxon>Tracheophyta</taxon>
        <taxon>Spermatophyta</taxon>
        <taxon>Magnoliopsida</taxon>
        <taxon>Liliopsida</taxon>
        <taxon>Poales</taxon>
        <taxon>Poaceae</taxon>
        <taxon>BOP clade</taxon>
        <taxon>Oryzoideae</taxon>
        <taxon>Oryzeae</taxon>
        <taxon>Oryzinae</taxon>
        <taxon>Oryza</taxon>
        <taxon>Oryza sativa</taxon>
    </lineage>
</organism>
<dbReference type="Pfam" id="PF04788">
    <property type="entry name" value="DUF620"/>
    <property type="match status" value="1"/>
</dbReference>
<dbReference type="PANTHER" id="PTHR31300:SF5">
    <property type="entry name" value="OS07G0591100 PROTEIN"/>
    <property type="match status" value="1"/>
</dbReference>
<evidence type="ECO:0000313" key="1">
    <source>
        <dbReference type="EMBL" id="BAD44840.1"/>
    </source>
</evidence>
<protein>
    <submittedName>
        <fullName evidence="1">Uncharacterized protein</fullName>
    </submittedName>
</protein>
<dbReference type="InterPro" id="IPR006873">
    <property type="entry name" value="DUF620"/>
</dbReference>
<accession>Q657Z7</accession>
<proteinExistence type="predicted"/>
<dbReference type="Proteomes" id="UP000817658">
    <property type="component" value="Chromosome 1"/>
</dbReference>
<dbReference type="AlphaFoldDB" id="Q657Z7"/>
<dbReference type="EMBL" id="AP002818">
    <property type="protein sequence ID" value="BAD44840.1"/>
    <property type="molecule type" value="Genomic_DNA"/>
</dbReference>